<dbReference type="InterPro" id="IPR051147">
    <property type="entry name" value="CFAP_domain-containing"/>
</dbReference>
<dbReference type="EMBL" id="QEAO01000034">
    <property type="protein sequence ID" value="TPX32125.1"/>
    <property type="molecule type" value="Genomic_DNA"/>
</dbReference>
<evidence type="ECO:0000313" key="5">
    <source>
        <dbReference type="Proteomes" id="UP000319731"/>
    </source>
</evidence>
<evidence type="ECO:0000256" key="1">
    <source>
        <dbReference type="ARBA" id="ARBA00023054"/>
    </source>
</evidence>
<protein>
    <recommendedName>
        <fullName evidence="3">DUF4200 domain-containing protein</fullName>
    </recommendedName>
</protein>
<feature type="domain" description="DUF4200" evidence="3">
    <location>
        <begin position="40"/>
        <end position="157"/>
    </location>
</feature>
<keyword evidence="1 2" id="KW-0175">Coiled coil</keyword>
<proteinExistence type="predicted"/>
<accession>A0A507C3J2</accession>
<dbReference type="Proteomes" id="UP000319731">
    <property type="component" value="Unassembled WGS sequence"/>
</dbReference>
<dbReference type="RefSeq" id="XP_031023387.1">
    <property type="nucleotide sequence ID" value="XM_031170632.1"/>
</dbReference>
<evidence type="ECO:0000259" key="3">
    <source>
        <dbReference type="Pfam" id="PF13863"/>
    </source>
</evidence>
<comment type="caution">
    <text evidence="4">The sequence shown here is derived from an EMBL/GenBank/DDBJ whole genome shotgun (WGS) entry which is preliminary data.</text>
</comment>
<gene>
    <name evidence="4" type="ORF">SmJEL517_g04704</name>
</gene>
<name>A0A507C3J2_9FUNG</name>
<dbReference type="PANTHER" id="PTHR21683:SF2">
    <property type="entry name" value="COILED-COIL DOMAIN-CONTAINING PROTEIN 42 LIKE-2-LIKE"/>
    <property type="match status" value="1"/>
</dbReference>
<feature type="coiled-coil region" evidence="2">
    <location>
        <begin position="211"/>
        <end position="238"/>
    </location>
</feature>
<dbReference type="Pfam" id="PF13863">
    <property type="entry name" value="DUF4200"/>
    <property type="match status" value="1"/>
</dbReference>
<keyword evidence="5" id="KW-1185">Reference proteome</keyword>
<dbReference type="InterPro" id="IPR025252">
    <property type="entry name" value="DUF4200"/>
</dbReference>
<dbReference type="GeneID" id="42005929"/>
<evidence type="ECO:0000313" key="4">
    <source>
        <dbReference type="EMBL" id="TPX32125.1"/>
    </source>
</evidence>
<reference evidence="4 5" key="1">
    <citation type="journal article" date="2019" name="Sci. Rep.">
        <title>Comparative genomics of chytrid fungi reveal insights into the obligate biotrophic and pathogenic lifestyle of Synchytrium endobioticum.</title>
        <authorList>
            <person name="van de Vossenberg B.T.L.H."/>
            <person name="Warris S."/>
            <person name="Nguyen H.D.T."/>
            <person name="van Gent-Pelzer M.P.E."/>
            <person name="Joly D.L."/>
            <person name="van de Geest H.C."/>
            <person name="Bonants P.J.M."/>
            <person name="Smith D.S."/>
            <person name="Levesque C.A."/>
            <person name="van der Lee T.A.J."/>
        </authorList>
    </citation>
    <scope>NUCLEOTIDE SEQUENCE [LARGE SCALE GENOMIC DNA]</scope>
    <source>
        <strain evidence="4 5">JEL517</strain>
    </source>
</reference>
<dbReference type="STRING" id="1806994.A0A507C3J2"/>
<dbReference type="AlphaFoldDB" id="A0A507C3J2"/>
<sequence>MTSGLNDGTLEKYFRANVERKIYVKPPDPEDFELTPATRLLETRRQMMEVEAGLVQQKQEHATKMAALLVHKEELRRREAQLKESLVKFEKFIKESDQKRIRALKKSLDERGTRHAKEVEISQLKESVATLTTKRGRQAKAVETNVTYQRYLESVQEAFPEFGEVRDIIVRFDTLMATNTELAERAHAAQEDSEKERAAFAKSCETRNNTMLSCNNEIAKLQARFEDAQRKTARWQAELDHAMRGATEKSLVLGQVKLATSNLFNLVRQHLNGRLNGTSDTLIQMDRIGQFILDLSQITQDAQSLVLSASVGGAASASVLPVTASKEKS</sequence>
<dbReference type="OrthoDB" id="10264298at2759"/>
<organism evidence="4 5">
    <name type="scientific">Synchytrium microbalum</name>
    <dbReference type="NCBI Taxonomy" id="1806994"/>
    <lineage>
        <taxon>Eukaryota</taxon>
        <taxon>Fungi</taxon>
        <taxon>Fungi incertae sedis</taxon>
        <taxon>Chytridiomycota</taxon>
        <taxon>Chytridiomycota incertae sedis</taxon>
        <taxon>Chytridiomycetes</taxon>
        <taxon>Synchytriales</taxon>
        <taxon>Synchytriaceae</taxon>
        <taxon>Synchytrium</taxon>
    </lineage>
</organism>
<dbReference type="GO" id="GO:0005856">
    <property type="term" value="C:cytoskeleton"/>
    <property type="evidence" value="ECO:0007669"/>
    <property type="project" value="UniProtKB-ARBA"/>
</dbReference>
<evidence type="ECO:0000256" key="2">
    <source>
        <dbReference type="SAM" id="Coils"/>
    </source>
</evidence>
<dbReference type="PANTHER" id="PTHR21683">
    <property type="entry name" value="COILED-COIL DOMAIN-CONTAINING PROTEIN 42 LIKE-2-LIKE-RELATED"/>
    <property type="match status" value="1"/>
</dbReference>